<evidence type="ECO:0000313" key="1">
    <source>
        <dbReference type="EMBL" id="MBX34745.1"/>
    </source>
</evidence>
<reference evidence="1" key="1">
    <citation type="submission" date="2018-02" db="EMBL/GenBank/DDBJ databases">
        <title>Rhizophora mucronata_Transcriptome.</title>
        <authorList>
            <person name="Meera S.P."/>
            <person name="Sreeshan A."/>
            <person name="Augustine A."/>
        </authorList>
    </citation>
    <scope>NUCLEOTIDE SEQUENCE</scope>
    <source>
        <tissue evidence="1">Leaf</tissue>
    </source>
</reference>
<protein>
    <submittedName>
        <fullName evidence="1">Uncharacterized protein</fullName>
    </submittedName>
</protein>
<dbReference type="EMBL" id="GGEC01054261">
    <property type="protein sequence ID" value="MBX34745.1"/>
    <property type="molecule type" value="Transcribed_RNA"/>
</dbReference>
<organism evidence="1">
    <name type="scientific">Rhizophora mucronata</name>
    <name type="common">Asiatic mangrove</name>
    <dbReference type="NCBI Taxonomy" id="61149"/>
    <lineage>
        <taxon>Eukaryota</taxon>
        <taxon>Viridiplantae</taxon>
        <taxon>Streptophyta</taxon>
        <taxon>Embryophyta</taxon>
        <taxon>Tracheophyta</taxon>
        <taxon>Spermatophyta</taxon>
        <taxon>Magnoliopsida</taxon>
        <taxon>eudicotyledons</taxon>
        <taxon>Gunneridae</taxon>
        <taxon>Pentapetalae</taxon>
        <taxon>rosids</taxon>
        <taxon>fabids</taxon>
        <taxon>Malpighiales</taxon>
        <taxon>Rhizophoraceae</taxon>
        <taxon>Rhizophora</taxon>
    </lineage>
</organism>
<sequence length="35" mass="4052">MVIKYSNRATLENCSNYSLTLLVSDSKNQKNKKME</sequence>
<proteinExistence type="predicted"/>
<accession>A0A2P2MX09</accession>
<dbReference type="AlphaFoldDB" id="A0A2P2MX09"/>
<name>A0A2P2MX09_RHIMU</name>